<evidence type="ECO:0000256" key="6">
    <source>
        <dbReference type="ARBA" id="ARBA00049075"/>
    </source>
</evidence>
<evidence type="ECO:0000256" key="1">
    <source>
        <dbReference type="ARBA" id="ARBA00018517"/>
    </source>
</evidence>
<evidence type="ECO:0000256" key="5">
    <source>
        <dbReference type="ARBA" id="ARBA00048763"/>
    </source>
</evidence>
<name>A0A1J4J896_9EUKA</name>
<dbReference type="InterPro" id="IPR019012">
    <property type="entry name" value="RNA_cap_Gua-N2-MeTrfase"/>
</dbReference>
<comment type="catalytic activity">
    <reaction evidence="3">
        <text>a 5'-end (N(2),N(7)-dimethyl 5'-triphosphoguanosine)-ribonucleoside in snoRNA + S-adenosyl-L-methionine = a 5'-end (N(2),N(2),N(7)-trimethyl 5'-triphosphoguanosine)-ribonucleoside in snoRNA + S-adenosyl-L-homocysteine + H(+)</text>
        <dbReference type="Rhea" id="RHEA:78507"/>
        <dbReference type="Rhea" id="RHEA-COMP:19088"/>
        <dbReference type="Rhea" id="RHEA-COMP:19090"/>
        <dbReference type="ChEBI" id="CHEBI:15378"/>
        <dbReference type="ChEBI" id="CHEBI:57856"/>
        <dbReference type="ChEBI" id="CHEBI:59789"/>
        <dbReference type="ChEBI" id="CHEBI:167623"/>
        <dbReference type="ChEBI" id="CHEBI:172880"/>
    </reaction>
    <physiologicalReaction direction="left-to-right" evidence="3">
        <dbReference type="Rhea" id="RHEA:78508"/>
    </physiologicalReaction>
</comment>
<dbReference type="GO" id="GO:0005634">
    <property type="term" value="C:nucleus"/>
    <property type="evidence" value="ECO:0007669"/>
    <property type="project" value="TreeGrafter"/>
</dbReference>
<gene>
    <name evidence="8" type="ORF">TRFO_10855</name>
</gene>
<evidence type="ECO:0000256" key="2">
    <source>
        <dbReference type="ARBA" id="ARBA00025783"/>
    </source>
</evidence>
<dbReference type="GeneID" id="94830407"/>
<dbReference type="Pfam" id="PF09445">
    <property type="entry name" value="Methyltransf_15"/>
    <property type="match status" value="1"/>
</dbReference>
<evidence type="ECO:0000256" key="4">
    <source>
        <dbReference type="ARBA" id="ARBA00048740"/>
    </source>
</evidence>
<evidence type="ECO:0000256" key="7">
    <source>
        <dbReference type="ARBA" id="ARBA00049790"/>
    </source>
</evidence>
<sequence length="254" mass="28289">MKRLVEDGRQVWEVTPSVAEPSSDILTEQKPFHEEYHGFDLYSVQRYWNRRFEFWPNFSNGICTDTVGLFSVTPWDAAVQIAQTLDEYYPNDSPLIIDACCGVGGNTVAFARCIETGRIIGIDSDSTRIVCAKNNSNVSGTGSRTDFVRDDAINFVASLRGSARFVFSSPPWGGPGYTIKTLEDLPFDVFSLMEAAISGCVEDGGRLALFMPRDFPAKEARRLVKKGTKLSKFDVTSGPRKRLIASCFVYGKYK</sequence>
<comment type="catalytic activity">
    <reaction evidence="6">
        <text>a 5'-end (N(7)-methyl 5'-triphosphoguanosine)-ribonucleoside in snRNA + S-adenosyl-L-methionine = a 5'-end (N(2),N(7)-dimethyl 5'-triphosphoguanosine)-ribonucleoside in snRNA + S-adenosyl-L-homocysteine + H(+)</text>
        <dbReference type="Rhea" id="RHEA:78471"/>
        <dbReference type="Rhea" id="RHEA-COMP:19085"/>
        <dbReference type="Rhea" id="RHEA-COMP:19087"/>
        <dbReference type="ChEBI" id="CHEBI:15378"/>
        <dbReference type="ChEBI" id="CHEBI:57856"/>
        <dbReference type="ChEBI" id="CHEBI:59789"/>
        <dbReference type="ChEBI" id="CHEBI:156461"/>
        <dbReference type="ChEBI" id="CHEBI:172880"/>
    </reaction>
    <physiologicalReaction direction="left-to-right" evidence="6">
        <dbReference type="Rhea" id="RHEA:78472"/>
    </physiologicalReaction>
</comment>
<dbReference type="GO" id="GO:0071164">
    <property type="term" value="F:RNA cap trimethylguanosine synthase activity"/>
    <property type="evidence" value="ECO:0007669"/>
    <property type="project" value="TreeGrafter"/>
</dbReference>
<proteinExistence type="inferred from homology"/>
<dbReference type="OrthoDB" id="194443at2759"/>
<dbReference type="InterPro" id="IPR029063">
    <property type="entry name" value="SAM-dependent_MTases_sf"/>
</dbReference>
<reference evidence="8" key="1">
    <citation type="submission" date="2016-10" db="EMBL/GenBank/DDBJ databases">
        <authorList>
            <person name="Benchimol M."/>
            <person name="Almeida L.G."/>
            <person name="Vasconcelos A.T."/>
            <person name="Perreira-Neves A."/>
            <person name="Rosa I.A."/>
            <person name="Tasca T."/>
            <person name="Bogo M.R."/>
            <person name="de Souza W."/>
        </authorList>
    </citation>
    <scope>NUCLEOTIDE SEQUENCE [LARGE SCALE GENOMIC DNA]</scope>
    <source>
        <strain evidence="8">K</strain>
    </source>
</reference>
<accession>A0A1J4J896</accession>
<dbReference type="VEuPathDB" id="TrichDB:TRFO_10855"/>
<keyword evidence="9" id="KW-1185">Reference proteome</keyword>
<organism evidence="8 9">
    <name type="scientific">Tritrichomonas foetus</name>
    <dbReference type="NCBI Taxonomy" id="1144522"/>
    <lineage>
        <taxon>Eukaryota</taxon>
        <taxon>Metamonada</taxon>
        <taxon>Parabasalia</taxon>
        <taxon>Tritrichomonadida</taxon>
        <taxon>Tritrichomonadidae</taxon>
        <taxon>Tritrichomonas</taxon>
    </lineage>
</organism>
<dbReference type="SUPFAM" id="SSF53335">
    <property type="entry name" value="S-adenosyl-L-methionine-dependent methyltransferases"/>
    <property type="match status" value="1"/>
</dbReference>
<dbReference type="EMBL" id="MLAK01001282">
    <property type="protein sequence ID" value="OHS94905.1"/>
    <property type="molecule type" value="Genomic_DNA"/>
</dbReference>
<protein>
    <recommendedName>
        <fullName evidence="1">Trimethylguanosine synthase</fullName>
    </recommendedName>
    <alternativeName>
        <fullName evidence="7">Cap-specific guanine-N(2) methyltransferase</fullName>
    </alternativeName>
</protein>
<evidence type="ECO:0000313" key="9">
    <source>
        <dbReference type="Proteomes" id="UP000179807"/>
    </source>
</evidence>
<dbReference type="PANTHER" id="PTHR14741:SF32">
    <property type="entry name" value="TRIMETHYLGUANOSINE SYNTHASE"/>
    <property type="match status" value="1"/>
</dbReference>
<comment type="similarity">
    <text evidence="2">Belongs to the methyltransferase superfamily. Trimethylguanosine synthase family.</text>
</comment>
<dbReference type="PANTHER" id="PTHR14741">
    <property type="entry name" value="S-ADENOSYLMETHIONINE-DEPENDENT METHYLTRANSFERASE RELATED"/>
    <property type="match status" value="1"/>
</dbReference>
<comment type="catalytic activity">
    <reaction evidence="4">
        <text>a 5'-end (N(7)-methyl 5'-triphosphoguanosine)-ribonucleoside in snoRNA + S-adenosyl-L-methionine = a 5'-end (N(2),N(7)-dimethyl 5'-triphosphoguanosine)-ribonucleoside in snoRNA + S-adenosyl-L-homocysteine + H(+)</text>
        <dbReference type="Rhea" id="RHEA:78475"/>
        <dbReference type="Rhea" id="RHEA-COMP:19086"/>
        <dbReference type="Rhea" id="RHEA-COMP:19088"/>
        <dbReference type="ChEBI" id="CHEBI:15378"/>
        <dbReference type="ChEBI" id="CHEBI:57856"/>
        <dbReference type="ChEBI" id="CHEBI:59789"/>
        <dbReference type="ChEBI" id="CHEBI:156461"/>
        <dbReference type="ChEBI" id="CHEBI:172880"/>
    </reaction>
    <physiologicalReaction direction="left-to-right" evidence="4">
        <dbReference type="Rhea" id="RHEA:78476"/>
    </physiologicalReaction>
</comment>
<dbReference type="RefSeq" id="XP_068348042.1">
    <property type="nucleotide sequence ID" value="XM_068495703.1"/>
</dbReference>
<dbReference type="CDD" id="cd02440">
    <property type="entry name" value="AdoMet_MTases"/>
    <property type="match status" value="1"/>
</dbReference>
<dbReference type="AlphaFoldDB" id="A0A1J4J896"/>
<dbReference type="Gene3D" id="3.40.50.150">
    <property type="entry name" value="Vaccinia Virus protein VP39"/>
    <property type="match status" value="1"/>
</dbReference>
<dbReference type="Proteomes" id="UP000179807">
    <property type="component" value="Unassembled WGS sequence"/>
</dbReference>
<comment type="caution">
    <text evidence="8">The sequence shown here is derived from an EMBL/GenBank/DDBJ whole genome shotgun (WGS) entry which is preliminary data.</text>
</comment>
<evidence type="ECO:0000313" key="8">
    <source>
        <dbReference type="EMBL" id="OHS94905.1"/>
    </source>
</evidence>
<evidence type="ECO:0000256" key="3">
    <source>
        <dbReference type="ARBA" id="ARBA00047418"/>
    </source>
</evidence>
<comment type="catalytic activity">
    <reaction evidence="5">
        <text>a 5'-end (N(2),N(7)-dimethyl 5'-triphosphoguanosine)-ribonucleoside in snRNA + S-adenosyl-L-methionine = a 5'-end (N(2),N(2),N(7)-trimethyl 5'-triphosphoguanosine)-ribonucleoside in snRNA + S-adenosyl-L-homocysteine + H(+)</text>
        <dbReference type="Rhea" id="RHEA:78479"/>
        <dbReference type="Rhea" id="RHEA-COMP:19087"/>
        <dbReference type="Rhea" id="RHEA-COMP:19089"/>
        <dbReference type="ChEBI" id="CHEBI:15378"/>
        <dbReference type="ChEBI" id="CHEBI:57856"/>
        <dbReference type="ChEBI" id="CHEBI:59789"/>
        <dbReference type="ChEBI" id="CHEBI:167623"/>
        <dbReference type="ChEBI" id="CHEBI:172880"/>
    </reaction>
    <physiologicalReaction direction="left-to-right" evidence="5">
        <dbReference type="Rhea" id="RHEA:78480"/>
    </physiologicalReaction>
</comment>